<feature type="signal peptide" evidence="1">
    <location>
        <begin position="1"/>
        <end position="19"/>
    </location>
</feature>
<reference evidence="3" key="1">
    <citation type="submission" date="2015-07" db="EMBL/GenBank/DDBJ databases">
        <authorList>
            <person name="Rodrigo-Torres Lidia"/>
            <person name="Arahal R.David."/>
        </authorList>
    </citation>
    <scope>NUCLEOTIDE SEQUENCE [LARGE SCALE GENOMIC DNA]</scope>
    <source>
        <strain evidence="3">CECT 5112</strain>
    </source>
</reference>
<sequence length="197" mass="21768">MLKQLAVLAVLGAITGSTANGQDHSAYHTSPYAGFEERKIKSLSEQDITELQRGGGWGFALPAELNGLPGPAHVLEHKDDLGLSMEQIVAVQAIYDEMKQEAIDGGERFIEAEAALSRAFESEDLSEVDLRSRIEAAEKARADLRYVHLSRHLSTAKLMTEDQIRQYIMSRGYAEDPCTSVPEGHSAEMWRKHNGCK</sequence>
<name>A0A0M7A9Z5_9HYPH</name>
<gene>
    <name evidence="2" type="ORF">LAX5112_02822</name>
</gene>
<accession>A0A0M7A9Z5</accession>
<evidence type="ECO:0008006" key="4">
    <source>
        <dbReference type="Google" id="ProtNLM"/>
    </source>
</evidence>
<protein>
    <recommendedName>
        <fullName evidence="4">Spy/CpxP family protein refolding chaperone</fullName>
    </recommendedName>
</protein>
<evidence type="ECO:0000313" key="2">
    <source>
        <dbReference type="EMBL" id="CTQ71437.1"/>
    </source>
</evidence>
<dbReference type="STRING" id="388408.LAX5112_02822"/>
<dbReference type="AlphaFoldDB" id="A0A0M7A9Z5"/>
<feature type="chain" id="PRO_5005809350" description="Spy/CpxP family protein refolding chaperone" evidence="1">
    <location>
        <begin position="20"/>
        <end position="197"/>
    </location>
</feature>
<dbReference type="Gene3D" id="1.20.120.1490">
    <property type="match status" value="1"/>
</dbReference>
<dbReference type="RefSeq" id="WP_055672426.1">
    <property type="nucleotide sequence ID" value="NZ_CXWD01000010.1"/>
</dbReference>
<keyword evidence="3" id="KW-1185">Reference proteome</keyword>
<keyword evidence="1" id="KW-0732">Signal</keyword>
<evidence type="ECO:0000313" key="3">
    <source>
        <dbReference type="Proteomes" id="UP000053235"/>
    </source>
</evidence>
<evidence type="ECO:0000256" key="1">
    <source>
        <dbReference type="SAM" id="SignalP"/>
    </source>
</evidence>
<proteinExistence type="predicted"/>
<organism evidence="2 3">
    <name type="scientific">Roseibium alexandrii</name>
    <dbReference type="NCBI Taxonomy" id="388408"/>
    <lineage>
        <taxon>Bacteria</taxon>
        <taxon>Pseudomonadati</taxon>
        <taxon>Pseudomonadota</taxon>
        <taxon>Alphaproteobacteria</taxon>
        <taxon>Hyphomicrobiales</taxon>
        <taxon>Stappiaceae</taxon>
        <taxon>Roseibium</taxon>
    </lineage>
</organism>
<dbReference type="Proteomes" id="UP000053235">
    <property type="component" value="Unassembled WGS sequence"/>
</dbReference>
<dbReference type="EMBL" id="CXWD01000010">
    <property type="protein sequence ID" value="CTQ71437.1"/>
    <property type="molecule type" value="Genomic_DNA"/>
</dbReference>
<dbReference type="OrthoDB" id="7353511at2"/>